<comment type="similarity">
    <text evidence="2">Belongs to the ABC transporter superfamily.</text>
</comment>
<dbReference type="GO" id="GO:0005524">
    <property type="term" value="F:ATP binding"/>
    <property type="evidence" value="ECO:0007669"/>
    <property type="project" value="UniProtKB-KW"/>
</dbReference>
<dbReference type="SMART" id="SM00382">
    <property type="entry name" value="AAA"/>
    <property type="match status" value="1"/>
</dbReference>
<accession>A0A7L9FLF5</accession>
<evidence type="ECO:0000313" key="11">
    <source>
        <dbReference type="EMBL" id="QOJ79706.1"/>
    </source>
</evidence>
<dbReference type="GO" id="GO:0042626">
    <property type="term" value="F:ATPase-coupled transmembrane transporter activity"/>
    <property type="evidence" value="ECO:0007669"/>
    <property type="project" value="TreeGrafter"/>
</dbReference>
<dbReference type="GeneID" id="59149116"/>
<reference evidence="11 12" key="1">
    <citation type="submission" date="2020-10" db="EMBL/GenBank/DDBJ databases">
        <title>Thermofilum lucidum 3507LT sp. nov. a novel member of Thermofilaceae family isolated from Chile hot spring, and proposal of description order Thermofilales.</title>
        <authorList>
            <person name="Zayulina K.S."/>
            <person name="Elcheninov A.G."/>
            <person name="Toshchakov S.V."/>
            <person name="Kublanov I.V."/>
        </authorList>
    </citation>
    <scope>NUCLEOTIDE SEQUENCE [LARGE SCALE GENOMIC DNA]</scope>
    <source>
        <strain evidence="11 12">3507LT</strain>
    </source>
</reference>
<evidence type="ECO:0000256" key="7">
    <source>
        <dbReference type="ARBA" id="ARBA00022967"/>
    </source>
</evidence>
<organism evidence="11 12">
    <name type="scientific">Infirmifilum lucidum</name>
    <dbReference type="NCBI Taxonomy" id="2776706"/>
    <lineage>
        <taxon>Archaea</taxon>
        <taxon>Thermoproteota</taxon>
        <taxon>Thermoprotei</taxon>
        <taxon>Thermofilales</taxon>
        <taxon>Thermofilaceae</taxon>
        <taxon>Infirmifilum</taxon>
    </lineage>
</organism>
<dbReference type="InParanoid" id="A0A7L9FLF5"/>
<dbReference type="PANTHER" id="PTHR43553">
    <property type="entry name" value="HEAVY METAL TRANSPORTER"/>
    <property type="match status" value="1"/>
</dbReference>
<dbReference type="FunFam" id="3.40.50.300:FF:000224">
    <property type="entry name" value="Energy-coupling factor transporter ATP-binding protein EcfA"/>
    <property type="match status" value="1"/>
</dbReference>
<dbReference type="SUPFAM" id="SSF52540">
    <property type="entry name" value="P-loop containing nucleoside triphosphate hydrolases"/>
    <property type="match status" value="1"/>
</dbReference>
<dbReference type="PROSITE" id="PS00211">
    <property type="entry name" value="ABC_TRANSPORTER_1"/>
    <property type="match status" value="1"/>
</dbReference>
<evidence type="ECO:0000256" key="6">
    <source>
        <dbReference type="ARBA" id="ARBA00022840"/>
    </source>
</evidence>
<feature type="domain" description="ABC transporter" evidence="10">
    <location>
        <begin position="10"/>
        <end position="243"/>
    </location>
</feature>
<dbReference type="EMBL" id="CP062310">
    <property type="protein sequence ID" value="QOJ79706.1"/>
    <property type="molecule type" value="Genomic_DNA"/>
</dbReference>
<dbReference type="KEGG" id="thel:IG193_04430"/>
<dbReference type="PANTHER" id="PTHR43553:SF24">
    <property type="entry name" value="ENERGY-COUPLING FACTOR TRANSPORTER ATP-BINDING PROTEIN ECFA1"/>
    <property type="match status" value="1"/>
</dbReference>
<evidence type="ECO:0000256" key="5">
    <source>
        <dbReference type="ARBA" id="ARBA00022741"/>
    </source>
</evidence>
<protein>
    <submittedName>
        <fullName evidence="11">ABC transporter ATP-binding protein</fullName>
    </submittedName>
</protein>
<evidence type="ECO:0000313" key="12">
    <source>
        <dbReference type="Proteomes" id="UP000594121"/>
    </source>
</evidence>
<dbReference type="InterPro" id="IPR050095">
    <property type="entry name" value="ECF_ABC_transporter_ATP-bd"/>
</dbReference>
<dbReference type="InterPro" id="IPR017871">
    <property type="entry name" value="ABC_transporter-like_CS"/>
</dbReference>
<dbReference type="AlphaFoldDB" id="A0A7L9FLF5"/>
<keyword evidence="3" id="KW-0813">Transport</keyword>
<evidence type="ECO:0000256" key="2">
    <source>
        <dbReference type="ARBA" id="ARBA00005417"/>
    </source>
</evidence>
<evidence type="ECO:0000259" key="10">
    <source>
        <dbReference type="PROSITE" id="PS50893"/>
    </source>
</evidence>
<dbReference type="GO" id="GO:0016887">
    <property type="term" value="F:ATP hydrolysis activity"/>
    <property type="evidence" value="ECO:0007669"/>
    <property type="project" value="InterPro"/>
</dbReference>
<evidence type="ECO:0000256" key="1">
    <source>
        <dbReference type="ARBA" id="ARBA00004202"/>
    </source>
</evidence>
<gene>
    <name evidence="11" type="ORF">IG193_04430</name>
</gene>
<name>A0A7L9FLF5_9CREN</name>
<dbReference type="RefSeq" id="WP_192819678.1">
    <property type="nucleotide sequence ID" value="NZ_CP062310.1"/>
</dbReference>
<keyword evidence="7" id="KW-1278">Translocase</keyword>
<evidence type="ECO:0000256" key="4">
    <source>
        <dbReference type="ARBA" id="ARBA00022475"/>
    </source>
</evidence>
<evidence type="ECO:0000256" key="9">
    <source>
        <dbReference type="ARBA" id="ARBA00025157"/>
    </source>
</evidence>
<dbReference type="InterPro" id="IPR015856">
    <property type="entry name" value="ABC_transpr_CbiO/EcfA_su"/>
</dbReference>
<sequence>MAGEGTEHVIRVEDVYYEYPDGVEALRGVSMTVSSGEFVAIMGENGAGKTTLIKHFNGVLKPTRGRVLIKGRDTREHSVAGLSRIVGLVFQNPDHQLFGETVYDEVAFALRNFNFPMEVIERRVEWALKMMELYRYKDRSPYSLSVGERKRLAIAAVLAYDPEIIVLDEPTAGQDYVQKEKISEILNLLRTMGKTVVIVTHDIEFVMEHVDRVYLMSEGRIIASAPPRELFTQQALLRRAHLLPPQPVRLARVLFGERFAEYDIYDLDGLLDALFGGRHGGIEGI</sequence>
<keyword evidence="5" id="KW-0547">Nucleotide-binding</keyword>
<keyword evidence="6 11" id="KW-0067">ATP-binding</keyword>
<comment type="subcellular location">
    <subcellularLocation>
        <location evidence="1">Cell membrane</location>
        <topology evidence="1">Peripheral membrane protein</topology>
    </subcellularLocation>
</comment>
<dbReference type="Gene3D" id="3.40.50.300">
    <property type="entry name" value="P-loop containing nucleotide triphosphate hydrolases"/>
    <property type="match status" value="1"/>
</dbReference>
<evidence type="ECO:0000256" key="8">
    <source>
        <dbReference type="ARBA" id="ARBA00023136"/>
    </source>
</evidence>
<comment type="function">
    <text evidence="9">Probably part of an ABC transporter complex. Responsible for energy coupling to the transport system.</text>
</comment>
<evidence type="ECO:0000256" key="3">
    <source>
        <dbReference type="ARBA" id="ARBA00022448"/>
    </source>
</evidence>
<dbReference type="InterPro" id="IPR003439">
    <property type="entry name" value="ABC_transporter-like_ATP-bd"/>
</dbReference>
<keyword evidence="4" id="KW-1003">Cell membrane</keyword>
<dbReference type="InterPro" id="IPR027417">
    <property type="entry name" value="P-loop_NTPase"/>
</dbReference>
<keyword evidence="12" id="KW-1185">Reference proteome</keyword>
<keyword evidence="8" id="KW-0472">Membrane</keyword>
<dbReference type="Pfam" id="PF00005">
    <property type="entry name" value="ABC_tran"/>
    <property type="match status" value="1"/>
</dbReference>
<dbReference type="Proteomes" id="UP000594121">
    <property type="component" value="Chromosome"/>
</dbReference>
<dbReference type="InterPro" id="IPR003593">
    <property type="entry name" value="AAA+_ATPase"/>
</dbReference>
<dbReference type="PROSITE" id="PS50893">
    <property type="entry name" value="ABC_TRANSPORTER_2"/>
    <property type="match status" value="1"/>
</dbReference>
<dbReference type="GO" id="GO:0043190">
    <property type="term" value="C:ATP-binding cassette (ABC) transporter complex"/>
    <property type="evidence" value="ECO:0007669"/>
    <property type="project" value="TreeGrafter"/>
</dbReference>
<proteinExistence type="inferred from homology"/>
<dbReference type="CDD" id="cd03225">
    <property type="entry name" value="ABC_cobalt_CbiO_domain1"/>
    <property type="match status" value="1"/>
</dbReference>